<name>A0A2N5S9N3_9BASI</name>
<reference evidence="2 3" key="1">
    <citation type="submission" date="2017-11" db="EMBL/GenBank/DDBJ databases">
        <title>De novo assembly and phasing of dikaryotic genomes from two isolates of Puccinia coronata f. sp. avenae, the causal agent of oat crown rust.</title>
        <authorList>
            <person name="Miller M.E."/>
            <person name="Zhang Y."/>
            <person name="Omidvar V."/>
            <person name="Sperschneider J."/>
            <person name="Schwessinger B."/>
            <person name="Raley C."/>
            <person name="Palmer J.M."/>
            <person name="Garnica D."/>
            <person name="Upadhyaya N."/>
            <person name="Rathjen J."/>
            <person name="Taylor J.M."/>
            <person name="Park R.F."/>
            <person name="Dodds P.N."/>
            <person name="Hirsch C.D."/>
            <person name="Kianian S.F."/>
            <person name="Figueroa M."/>
        </authorList>
    </citation>
    <scope>NUCLEOTIDE SEQUENCE [LARGE SCALE GENOMIC DNA]</scope>
    <source>
        <strain evidence="2">12SD80</strain>
    </source>
</reference>
<feature type="non-terminal residue" evidence="2">
    <location>
        <position position="1"/>
    </location>
</feature>
<dbReference type="GO" id="GO:0006357">
    <property type="term" value="P:regulation of transcription by RNA polymerase II"/>
    <property type="evidence" value="ECO:0007669"/>
    <property type="project" value="UniProtKB-ARBA"/>
</dbReference>
<dbReference type="PANTHER" id="PTHR43828">
    <property type="entry name" value="ASPARAGINASE"/>
    <property type="match status" value="1"/>
</dbReference>
<dbReference type="AlphaFoldDB" id="A0A2N5S9N3"/>
<evidence type="ECO:0000256" key="1">
    <source>
        <dbReference type="SAM" id="MobiDB-lite"/>
    </source>
</evidence>
<gene>
    <name evidence="2" type="ORF">PCASD_22775</name>
</gene>
<dbReference type="EMBL" id="PGCI01000985">
    <property type="protein sequence ID" value="PLW09939.1"/>
    <property type="molecule type" value="Genomic_DNA"/>
</dbReference>
<protein>
    <submittedName>
        <fullName evidence="2">Uncharacterized protein</fullName>
    </submittedName>
</protein>
<feature type="region of interest" description="Disordered" evidence="1">
    <location>
        <begin position="12"/>
        <end position="35"/>
    </location>
</feature>
<accession>A0A2N5S9N3</accession>
<dbReference type="Proteomes" id="UP000235392">
    <property type="component" value="Unassembled WGS sequence"/>
</dbReference>
<dbReference type="InterPro" id="IPR051642">
    <property type="entry name" value="SWI6-like"/>
</dbReference>
<evidence type="ECO:0000313" key="3">
    <source>
        <dbReference type="Proteomes" id="UP000235392"/>
    </source>
</evidence>
<evidence type="ECO:0000313" key="2">
    <source>
        <dbReference type="EMBL" id="PLW09939.1"/>
    </source>
</evidence>
<comment type="caution">
    <text evidence="2">The sequence shown here is derived from an EMBL/GenBank/DDBJ whole genome shotgun (WGS) entry which is preliminary data.</text>
</comment>
<feature type="region of interest" description="Disordered" evidence="1">
    <location>
        <begin position="223"/>
        <end position="245"/>
    </location>
</feature>
<organism evidence="2 3">
    <name type="scientific">Puccinia coronata f. sp. avenae</name>
    <dbReference type="NCBI Taxonomy" id="200324"/>
    <lineage>
        <taxon>Eukaryota</taxon>
        <taxon>Fungi</taxon>
        <taxon>Dikarya</taxon>
        <taxon>Basidiomycota</taxon>
        <taxon>Pucciniomycotina</taxon>
        <taxon>Pucciniomycetes</taxon>
        <taxon>Pucciniales</taxon>
        <taxon>Pucciniaceae</taxon>
        <taxon>Puccinia</taxon>
    </lineage>
</organism>
<sequence length="300" mass="33957">YILEDGKFRAVSPTPCSSGPVRQLDQNSTGGTSNRSDFVDLLDPVPIDTNIIPHRSPITSPLHYSETGQRVTKQLLPEVTSMIELLATTFDTELQDKERDLDHAMGLLSNIEKEYLEGQRKIFNYERMLSDFGEKKLALGELEKELNEKLGKRYRFGWEKYVRDEEERAKQIAEQRAKLLQELSIEDGSRLDGIDSECDVLRESVKRLSEEREKLFKEFINLSSENTGGENEEEEGGNNSSTSTSRLNNYRKLISLGCGGIGLDEVDEVIESLNEGIDINDLNDNAFLTAQDENPGHQQH</sequence>
<feature type="compositionally biased region" description="Polar residues" evidence="1">
    <location>
        <begin position="24"/>
        <end position="35"/>
    </location>
</feature>
<dbReference type="PANTHER" id="PTHR43828:SF15">
    <property type="entry name" value="TRANSCRIPTION FACTOR MBP1"/>
    <property type="match status" value="1"/>
</dbReference>
<dbReference type="GO" id="GO:0033309">
    <property type="term" value="C:SBF transcription complex"/>
    <property type="evidence" value="ECO:0007669"/>
    <property type="project" value="TreeGrafter"/>
</dbReference>
<dbReference type="GO" id="GO:0030907">
    <property type="term" value="C:MBF transcription complex"/>
    <property type="evidence" value="ECO:0007669"/>
    <property type="project" value="TreeGrafter"/>
</dbReference>
<proteinExistence type="predicted"/>